<evidence type="ECO:0000256" key="1">
    <source>
        <dbReference type="SAM" id="SignalP"/>
    </source>
</evidence>
<keyword evidence="1" id="KW-0732">Signal</keyword>
<dbReference type="SUPFAM" id="SSF101874">
    <property type="entry name" value="YceI-like"/>
    <property type="match status" value="1"/>
</dbReference>
<organism evidence="2 3">
    <name type="scientific">Mariniphaga sediminis</name>
    <dbReference type="NCBI Taxonomy" id="1628158"/>
    <lineage>
        <taxon>Bacteria</taxon>
        <taxon>Pseudomonadati</taxon>
        <taxon>Bacteroidota</taxon>
        <taxon>Bacteroidia</taxon>
        <taxon>Marinilabiliales</taxon>
        <taxon>Prolixibacteraceae</taxon>
        <taxon>Mariniphaga</taxon>
    </lineage>
</organism>
<dbReference type="EMBL" id="QWET01000009">
    <property type="protein sequence ID" value="RIH64652.1"/>
    <property type="molecule type" value="Genomic_DNA"/>
</dbReference>
<evidence type="ECO:0008006" key="4">
    <source>
        <dbReference type="Google" id="ProtNLM"/>
    </source>
</evidence>
<dbReference type="RefSeq" id="WP_119350524.1">
    <property type="nucleotide sequence ID" value="NZ_JBFHKJ010000446.1"/>
</dbReference>
<sequence length="205" mass="23296">MKGKILTYLILLTATSLISFDITANDKKGTREEAECESYVSIQGSSNVNQFQFISYNPEVNNRTAKNPGKEPYQNIQIPVYDFSGPNNRMLNDFYKMVNASQYPNININIEPRELADFDETTGMTNFRTKIFIAGNSREYIVPCRIIFCDGEVPVLKGELKVELTDFEIAPPTKIFGAIKVDNEVFINFAFRLQSKKTLTENATF</sequence>
<comment type="caution">
    <text evidence="2">The sequence shown here is derived from an EMBL/GenBank/DDBJ whole genome shotgun (WGS) entry which is preliminary data.</text>
</comment>
<evidence type="ECO:0000313" key="2">
    <source>
        <dbReference type="EMBL" id="RIH64652.1"/>
    </source>
</evidence>
<protein>
    <recommendedName>
        <fullName evidence="4">YceI family protein</fullName>
    </recommendedName>
</protein>
<dbReference type="InterPro" id="IPR036761">
    <property type="entry name" value="TTHA0802/YceI-like_sf"/>
</dbReference>
<accession>A0A399D1T8</accession>
<reference evidence="2 3" key="1">
    <citation type="journal article" date="2015" name="Int. J. Syst. Evol. Microbiol.">
        <title>Mariniphaga sediminis sp. nov., isolated from coastal sediment.</title>
        <authorList>
            <person name="Wang F.Q."/>
            <person name="Shen Q.Y."/>
            <person name="Chen G.J."/>
            <person name="Du Z.J."/>
        </authorList>
    </citation>
    <scope>NUCLEOTIDE SEQUENCE [LARGE SCALE GENOMIC DNA]</scope>
    <source>
        <strain evidence="2 3">SY21</strain>
    </source>
</reference>
<feature type="chain" id="PRO_5017271567" description="YceI family protein" evidence="1">
    <location>
        <begin position="25"/>
        <end position="205"/>
    </location>
</feature>
<gene>
    <name evidence="2" type="ORF">D1164_13500</name>
</gene>
<dbReference type="Proteomes" id="UP000266441">
    <property type="component" value="Unassembled WGS sequence"/>
</dbReference>
<dbReference type="AlphaFoldDB" id="A0A399D1T8"/>
<evidence type="ECO:0000313" key="3">
    <source>
        <dbReference type="Proteomes" id="UP000266441"/>
    </source>
</evidence>
<keyword evidence="3" id="KW-1185">Reference proteome</keyword>
<dbReference type="OrthoDB" id="1121590at2"/>
<feature type="signal peptide" evidence="1">
    <location>
        <begin position="1"/>
        <end position="24"/>
    </location>
</feature>
<proteinExistence type="predicted"/>
<name>A0A399D1T8_9BACT</name>
<dbReference type="Gene3D" id="2.40.128.110">
    <property type="entry name" value="Lipid/polyisoprenoid-binding, YceI-like"/>
    <property type="match status" value="1"/>
</dbReference>